<dbReference type="RefSeq" id="WP_302075892.1">
    <property type="nucleotide sequence ID" value="NZ_JAUKWQ010000001.1"/>
</dbReference>
<organism evidence="6 7">
    <name type="scientific">Rhizobium oryzicola</name>
    <dbReference type="NCBI Taxonomy" id="1232668"/>
    <lineage>
        <taxon>Bacteria</taxon>
        <taxon>Pseudomonadati</taxon>
        <taxon>Pseudomonadota</taxon>
        <taxon>Alphaproteobacteria</taxon>
        <taxon>Hyphomicrobiales</taxon>
        <taxon>Rhizobiaceae</taxon>
        <taxon>Rhizobium/Agrobacterium group</taxon>
        <taxon>Rhizobium</taxon>
    </lineage>
</organism>
<dbReference type="Proteomes" id="UP001169006">
    <property type="component" value="Unassembled WGS sequence"/>
</dbReference>
<dbReference type="PROSITE" id="PS00868">
    <property type="entry name" value="CYS_MET_METAB_PP"/>
    <property type="match status" value="1"/>
</dbReference>
<evidence type="ECO:0000256" key="5">
    <source>
        <dbReference type="RuleBase" id="RU362118"/>
    </source>
</evidence>
<evidence type="ECO:0000256" key="3">
    <source>
        <dbReference type="ARBA" id="ARBA00022679"/>
    </source>
</evidence>
<evidence type="ECO:0000256" key="1">
    <source>
        <dbReference type="ARBA" id="ARBA00001933"/>
    </source>
</evidence>
<comment type="cofactor">
    <cofactor evidence="1 5">
        <name>pyridoxal 5'-phosphate</name>
        <dbReference type="ChEBI" id="CHEBI:597326"/>
    </cofactor>
</comment>
<protein>
    <submittedName>
        <fullName evidence="6">O-acetylhomoserine aminocarboxypropyltransferase</fullName>
        <ecNumber evidence="6">2.5.1.49</ecNumber>
    </submittedName>
</protein>
<dbReference type="InterPro" id="IPR015421">
    <property type="entry name" value="PyrdxlP-dep_Trfase_major"/>
</dbReference>
<dbReference type="InterPro" id="IPR054542">
    <property type="entry name" value="Cys_met_metab_PP"/>
</dbReference>
<accession>A0ABT8STN7</accession>
<name>A0ABT8STN7_9HYPH</name>
<dbReference type="NCBIfam" id="TIGR01326">
    <property type="entry name" value="OAH_OAS_sulfhy"/>
    <property type="match status" value="1"/>
</dbReference>
<dbReference type="InterPro" id="IPR000277">
    <property type="entry name" value="Cys/Met-Metab_PyrdxlP-dep_enz"/>
</dbReference>
<dbReference type="InterPro" id="IPR015424">
    <property type="entry name" value="PyrdxlP-dep_Trfase"/>
</dbReference>
<dbReference type="PIRSF" id="PIRSF001434">
    <property type="entry name" value="CGS"/>
    <property type="match status" value="1"/>
</dbReference>
<evidence type="ECO:0000313" key="6">
    <source>
        <dbReference type="EMBL" id="MDO1581807.1"/>
    </source>
</evidence>
<reference evidence="6" key="1">
    <citation type="journal article" date="2015" name="Int. J. Syst. Evol. Microbiol.">
        <title>Rhizobium oryzicola sp. nov., potential plant-growth-promoting endophytic bacteria isolated from rice roots.</title>
        <authorList>
            <person name="Zhang X.X."/>
            <person name="Gao J.S."/>
            <person name="Cao Y.H."/>
            <person name="Sheirdil R.A."/>
            <person name="Wang X.C."/>
            <person name="Zhang L."/>
        </authorList>
    </citation>
    <scope>NUCLEOTIDE SEQUENCE</scope>
    <source>
        <strain evidence="6">05753</strain>
    </source>
</reference>
<dbReference type="InterPro" id="IPR015422">
    <property type="entry name" value="PyrdxlP-dep_Trfase_small"/>
</dbReference>
<dbReference type="Gene3D" id="3.90.1150.10">
    <property type="entry name" value="Aspartate Aminotransferase, domain 1"/>
    <property type="match status" value="1"/>
</dbReference>
<dbReference type="SUPFAM" id="SSF53383">
    <property type="entry name" value="PLP-dependent transferases"/>
    <property type="match status" value="1"/>
</dbReference>
<dbReference type="InterPro" id="IPR006235">
    <property type="entry name" value="OAc-hSer/O-AcSer_sulfhydrylase"/>
</dbReference>
<gene>
    <name evidence="6" type="ORF">Q2T52_06810</name>
</gene>
<dbReference type="NCBIfam" id="NF004650">
    <property type="entry name" value="PRK05994.1"/>
    <property type="match status" value="1"/>
</dbReference>
<dbReference type="Pfam" id="PF01053">
    <property type="entry name" value="Cys_Met_Meta_PP"/>
    <property type="match status" value="1"/>
</dbReference>
<keyword evidence="4 5" id="KW-0663">Pyridoxal phosphate</keyword>
<dbReference type="Gene3D" id="3.40.640.10">
    <property type="entry name" value="Type I PLP-dependent aspartate aminotransferase-like (Major domain)"/>
    <property type="match status" value="1"/>
</dbReference>
<sequence length="428" mass="45738">MTNHNPGFSTLAIHAGAAPDPATGARATPIYQTTSFVFENADHAAALFGLQQFGNIYTRIMNPTQAVLEERVAALEGGTAALAVASGHAAQLLIFHNLLRPGTNFIAARRLYGGSINQFGHAFKNFGWEVRWADTNDPESFAAQIDENTQAIFIESLANPAGTFVDIAAIADVAHRHGLPLIVDNTMASPYLVRPLEHGADIVVHSLTKFLGGHGNSMGGIIVDGGTFDWSAKPGKYSMLSEPRPEYGGVVLHQTFGNFAFAIAARVLGLRDLGPAISPFNAFMIITGIETLPLRMQRHSDNALAVAKWLKTHDKVAWVSYSGLEDDPNHALQQRYSPKGAGAVFTFGLKGGYEAGKGFVEGLKLFSHLANIGDTRSLVIHPASTTHRQLTPEQQVAAGAGPDVVRLSVGIEDSSDIIADLEQSLAKI</sequence>
<dbReference type="GO" id="GO:0003961">
    <property type="term" value="F:O-acetylhomoserine aminocarboxypropyltransferase activity"/>
    <property type="evidence" value="ECO:0007669"/>
    <property type="project" value="UniProtKB-EC"/>
</dbReference>
<dbReference type="CDD" id="cd00614">
    <property type="entry name" value="CGS_like"/>
    <property type="match status" value="1"/>
</dbReference>
<comment type="similarity">
    <text evidence="2 5">Belongs to the trans-sulfuration enzymes family.</text>
</comment>
<keyword evidence="7" id="KW-1185">Reference proteome</keyword>
<dbReference type="PANTHER" id="PTHR43797:SF2">
    <property type="entry name" value="HOMOCYSTEINE_CYSTEINE SYNTHASE"/>
    <property type="match status" value="1"/>
</dbReference>
<comment type="caution">
    <text evidence="6">The sequence shown here is derived from an EMBL/GenBank/DDBJ whole genome shotgun (WGS) entry which is preliminary data.</text>
</comment>
<keyword evidence="3 6" id="KW-0808">Transferase</keyword>
<reference evidence="6" key="2">
    <citation type="submission" date="2023-07" db="EMBL/GenBank/DDBJ databases">
        <authorList>
            <person name="Sun H."/>
        </authorList>
    </citation>
    <scope>NUCLEOTIDE SEQUENCE</scope>
    <source>
        <strain evidence="6">05753</strain>
    </source>
</reference>
<evidence type="ECO:0000256" key="2">
    <source>
        <dbReference type="ARBA" id="ARBA00009077"/>
    </source>
</evidence>
<evidence type="ECO:0000313" key="7">
    <source>
        <dbReference type="Proteomes" id="UP001169006"/>
    </source>
</evidence>
<proteinExistence type="inferred from homology"/>
<dbReference type="EC" id="2.5.1.49" evidence="6"/>
<dbReference type="EMBL" id="JAUKWQ010000001">
    <property type="protein sequence ID" value="MDO1581807.1"/>
    <property type="molecule type" value="Genomic_DNA"/>
</dbReference>
<evidence type="ECO:0000256" key="4">
    <source>
        <dbReference type="ARBA" id="ARBA00022898"/>
    </source>
</evidence>
<dbReference type="PANTHER" id="PTHR43797">
    <property type="entry name" value="HOMOCYSTEINE/CYSTEINE SYNTHASE"/>
    <property type="match status" value="1"/>
</dbReference>